<comment type="catalytic activity">
    <reaction evidence="4 5">
        <text>L-cysteine + L-glutamate + ATP = gamma-L-glutamyl-L-cysteine + ADP + phosphate + H(+)</text>
        <dbReference type="Rhea" id="RHEA:13285"/>
        <dbReference type="ChEBI" id="CHEBI:15378"/>
        <dbReference type="ChEBI" id="CHEBI:29985"/>
        <dbReference type="ChEBI" id="CHEBI:30616"/>
        <dbReference type="ChEBI" id="CHEBI:35235"/>
        <dbReference type="ChEBI" id="CHEBI:43474"/>
        <dbReference type="ChEBI" id="CHEBI:58173"/>
        <dbReference type="ChEBI" id="CHEBI:456216"/>
        <dbReference type="EC" id="6.3.2.2"/>
    </reaction>
</comment>
<evidence type="ECO:0000256" key="4">
    <source>
        <dbReference type="ARBA" id="ARBA00048819"/>
    </source>
</evidence>
<evidence type="ECO:0000256" key="1">
    <source>
        <dbReference type="ARBA" id="ARBA00022598"/>
    </source>
</evidence>
<dbReference type="EMBL" id="FTNF01000020">
    <property type="protein sequence ID" value="SIR82902.1"/>
    <property type="molecule type" value="Genomic_DNA"/>
</dbReference>
<keyword evidence="2 5" id="KW-0547">Nucleotide-binding</keyword>
<feature type="region of interest" description="Disordered" evidence="6">
    <location>
        <begin position="1"/>
        <end position="35"/>
    </location>
</feature>
<keyword evidence="8" id="KW-1185">Reference proteome</keyword>
<evidence type="ECO:0000256" key="3">
    <source>
        <dbReference type="ARBA" id="ARBA00022840"/>
    </source>
</evidence>
<dbReference type="GO" id="GO:0005524">
    <property type="term" value="F:ATP binding"/>
    <property type="evidence" value="ECO:0007669"/>
    <property type="project" value="UniProtKB-KW"/>
</dbReference>
<dbReference type="GO" id="GO:0004357">
    <property type="term" value="F:glutamate-cysteine ligase activity"/>
    <property type="evidence" value="ECO:0007669"/>
    <property type="project" value="UniProtKB-EC"/>
</dbReference>
<dbReference type="EC" id="6.3.2.2" evidence="5"/>
<evidence type="ECO:0000256" key="2">
    <source>
        <dbReference type="ARBA" id="ARBA00022741"/>
    </source>
</evidence>
<evidence type="ECO:0000313" key="7">
    <source>
        <dbReference type="EMBL" id="SIR82902.1"/>
    </source>
</evidence>
<dbReference type="InterPro" id="IPR050141">
    <property type="entry name" value="GCL_type2/YbdK_subfam"/>
</dbReference>
<dbReference type="PANTHER" id="PTHR36510:SF1">
    <property type="entry name" value="GLUTAMATE--CYSTEINE LIGASE 2-RELATED"/>
    <property type="match status" value="1"/>
</dbReference>
<dbReference type="STRING" id="1198245.SAMN05444858_12069"/>
<dbReference type="SUPFAM" id="SSF55931">
    <property type="entry name" value="Glutamine synthetase/guanido kinase"/>
    <property type="match status" value="1"/>
</dbReference>
<sequence>MADPERLPVESAGTLIRPSSATPGASPDETDAERMTYRPTVATAVPDLTTLTLGVEEEFLLLDLRSGENLPVAQRVLTALRGPARDQSRQEFRHSMVEMVTPVTADLAELRAHLVALRRSAAEAAESAGARLVAVGATPMHEPHRTVPDKPRYHAMSRRYGPVAHDPAVCGCHVHVGVPDRELAIQVCNHLRPWLPVVHAIATNSPLHDGADTGHASWRSMQLERWPSLGPTPYFASAADYDRTVEELISAGVMLDAAMVYWYARPSAAYPTVEIRVGDVCPTVDDTVLVAALLRALVATVLDEARAGVPASPVRDCLVSAAHWRAAHDGLDGTLIDLRRGGARPAWELVDELFATVSPALVRHGDLGYVLDQLTRLRGEGTGATRQRRVLDETGDLRAVLAELAAWTTAT</sequence>
<gene>
    <name evidence="7" type="ORF">SAMN05444858_12069</name>
</gene>
<organism evidence="7 8">
    <name type="scientific">Micromonospora avicenniae</name>
    <dbReference type="NCBI Taxonomy" id="1198245"/>
    <lineage>
        <taxon>Bacteria</taxon>
        <taxon>Bacillati</taxon>
        <taxon>Actinomycetota</taxon>
        <taxon>Actinomycetes</taxon>
        <taxon>Micromonosporales</taxon>
        <taxon>Micromonosporaceae</taxon>
        <taxon>Micromonospora</taxon>
    </lineage>
</organism>
<accession>A0A1N7E441</accession>
<keyword evidence="1 5" id="KW-0436">Ligase</keyword>
<dbReference type="InterPro" id="IPR014746">
    <property type="entry name" value="Gln_synth/guanido_kin_cat_dom"/>
</dbReference>
<evidence type="ECO:0000313" key="8">
    <source>
        <dbReference type="Proteomes" id="UP000186004"/>
    </source>
</evidence>
<dbReference type="NCBIfam" id="NF010041">
    <property type="entry name" value="PRK13517.1-1"/>
    <property type="match status" value="1"/>
</dbReference>
<dbReference type="PANTHER" id="PTHR36510">
    <property type="entry name" value="GLUTAMATE--CYSTEINE LIGASE 2-RELATED"/>
    <property type="match status" value="1"/>
</dbReference>
<comment type="function">
    <text evidence="5">ATP-dependent carboxylate-amine ligase which exhibits weak glutamate--cysteine ligase activity.</text>
</comment>
<dbReference type="GO" id="GO:0042398">
    <property type="term" value="P:modified amino acid biosynthetic process"/>
    <property type="evidence" value="ECO:0007669"/>
    <property type="project" value="InterPro"/>
</dbReference>
<evidence type="ECO:0000256" key="6">
    <source>
        <dbReference type="SAM" id="MobiDB-lite"/>
    </source>
</evidence>
<dbReference type="Proteomes" id="UP000186004">
    <property type="component" value="Unassembled WGS sequence"/>
</dbReference>
<comment type="similarity">
    <text evidence="5">Belongs to the glutamate--cysteine ligase type 2 family. YbdK subfamily.</text>
</comment>
<keyword evidence="3 5" id="KW-0067">ATP-binding</keyword>
<dbReference type="NCBIfam" id="TIGR02050">
    <property type="entry name" value="gshA_cyan_rel"/>
    <property type="match status" value="1"/>
</dbReference>
<reference evidence="7 8" key="1">
    <citation type="submission" date="2017-01" db="EMBL/GenBank/DDBJ databases">
        <authorList>
            <person name="Mah S.A."/>
            <person name="Swanson W.J."/>
            <person name="Moy G.W."/>
            <person name="Vacquier V.D."/>
        </authorList>
    </citation>
    <scope>NUCLEOTIDE SEQUENCE [LARGE SCALE GENOMIC DNA]</scope>
    <source>
        <strain evidence="7 8">DSM 45758</strain>
    </source>
</reference>
<dbReference type="HAMAP" id="MF_01609">
    <property type="entry name" value="Glu_cys_ligase_2"/>
    <property type="match status" value="1"/>
</dbReference>
<dbReference type="Gene3D" id="3.30.590.20">
    <property type="match status" value="1"/>
</dbReference>
<protein>
    <recommendedName>
        <fullName evidence="5">Putative glutamate--cysteine ligase 2</fullName>
        <ecNumber evidence="5">6.3.2.2</ecNumber>
    </recommendedName>
    <alternativeName>
        <fullName evidence="5">Gamma-glutamylcysteine synthetase 2</fullName>
        <shortName evidence="5">GCS 2</shortName>
        <shortName evidence="5">Gamma-GCS 2</shortName>
    </alternativeName>
</protein>
<dbReference type="Pfam" id="PF04107">
    <property type="entry name" value="GCS2"/>
    <property type="match status" value="1"/>
</dbReference>
<name>A0A1N7E441_9ACTN</name>
<dbReference type="AlphaFoldDB" id="A0A1N7E441"/>
<evidence type="ECO:0000256" key="5">
    <source>
        <dbReference type="HAMAP-Rule" id="MF_01609"/>
    </source>
</evidence>
<dbReference type="InterPro" id="IPR006336">
    <property type="entry name" value="GCS2"/>
</dbReference>
<proteinExistence type="inferred from homology"/>
<dbReference type="InterPro" id="IPR011793">
    <property type="entry name" value="YbdK"/>
</dbReference>